<feature type="chain" id="PRO_5022979439" description="Mig1 protein" evidence="2">
    <location>
        <begin position="20"/>
        <end position="172"/>
    </location>
</feature>
<accession>A0A5C3DVH5</accession>
<dbReference type="EMBL" id="OOIN01000003">
    <property type="protein sequence ID" value="SPO21580.1"/>
    <property type="molecule type" value="Genomic_DNA"/>
</dbReference>
<organism evidence="3 4">
    <name type="scientific">Ustilago trichophora</name>
    <dbReference type="NCBI Taxonomy" id="86804"/>
    <lineage>
        <taxon>Eukaryota</taxon>
        <taxon>Fungi</taxon>
        <taxon>Dikarya</taxon>
        <taxon>Basidiomycota</taxon>
        <taxon>Ustilaginomycotina</taxon>
        <taxon>Ustilaginomycetes</taxon>
        <taxon>Ustilaginales</taxon>
        <taxon>Ustilaginaceae</taxon>
        <taxon>Ustilago</taxon>
    </lineage>
</organism>
<evidence type="ECO:0008006" key="5">
    <source>
        <dbReference type="Google" id="ProtNLM"/>
    </source>
</evidence>
<evidence type="ECO:0000313" key="3">
    <source>
        <dbReference type="EMBL" id="SPO21580.1"/>
    </source>
</evidence>
<evidence type="ECO:0000313" key="4">
    <source>
        <dbReference type="Proteomes" id="UP000324022"/>
    </source>
</evidence>
<reference evidence="3 4" key="1">
    <citation type="submission" date="2018-03" db="EMBL/GenBank/DDBJ databases">
        <authorList>
            <person name="Guldener U."/>
        </authorList>
    </citation>
    <scope>NUCLEOTIDE SEQUENCE [LARGE SCALE GENOMIC DNA]</scope>
    <source>
        <strain evidence="3 4">NBRC100155</strain>
    </source>
</reference>
<dbReference type="AlphaFoldDB" id="A0A5C3DVH5"/>
<evidence type="ECO:0000256" key="1">
    <source>
        <dbReference type="SAM" id="MobiDB-lite"/>
    </source>
</evidence>
<sequence>MKIFTFVLSALAIAGFAIAKNPSGLSINEQTYTEYCGKRLRSALDYTPSRACFVTNFNVRHRITHRHPSILEGVINNEEDGDKFYVVANARFTLVPPPYLGDPREVHVTAVTNKKKSKEEKEAEETYQQQHGGTSPAENCANVLVYHLTAEDYKYLETQITWCPGEKEPVII</sequence>
<feature type="region of interest" description="Disordered" evidence="1">
    <location>
        <begin position="113"/>
        <end position="134"/>
    </location>
</feature>
<evidence type="ECO:0000256" key="2">
    <source>
        <dbReference type="SAM" id="SignalP"/>
    </source>
</evidence>
<feature type="signal peptide" evidence="2">
    <location>
        <begin position="1"/>
        <end position="19"/>
    </location>
</feature>
<proteinExistence type="predicted"/>
<protein>
    <recommendedName>
        <fullName evidence="5">Mig1 protein</fullName>
    </recommendedName>
</protein>
<keyword evidence="4" id="KW-1185">Reference proteome</keyword>
<name>A0A5C3DVH5_9BASI</name>
<dbReference type="Proteomes" id="UP000324022">
    <property type="component" value="Unassembled WGS sequence"/>
</dbReference>
<keyword evidence="2" id="KW-0732">Signal</keyword>
<gene>
    <name evidence="3" type="ORF">UTRI_01065_B</name>
</gene>